<reference evidence="9" key="1">
    <citation type="submission" date="2021-03" db="EMBL/GenBank/DDBJ databases">
        <authorList>
            <person name="Peeters C."/>
        </authorList>
    </citation>
    <scope>NUCLEOTIDE SEQUENCE</scope>
    <source>
        <strain evidence="9">LMG 31506</strain>
    </source>
</reference>
<evidence type="ECO:0000256" key="2">
    <source>
        <dbReference type="ARBA" id="ARBA00022801"/>
    </source>
</evidence>
<dbReference type="Gene3D" id="3.40.50.300">
    <property type="entry name" value="P-loop containing nucleotide triphosphate hydrolases"/>
    <property type="match status" value="2"/>
</dbReference>
<evidence type="ECO:0000313" key="9">
    <source>
        <dbReference type="EMBL" id="CAG2138249.1"/>
    </source>
</evidence>
<dbReference type="SMART" id="SM00833">
    <property type="entry name" value="CobW_C"/>
    <property type="match status" value="1"/>
</dbReference>
<keyword evidence="3" id="KW-0143">Chaperone</keyword>
<organism evidence="9 10">
    <name type="scientific">Cupriavidus yeoncheonensis</name>
    <dbReference type="NCBI Taxonomy" id="1462994"/>
    <lineage>
        <taxon>Bacteria</taxon>
        <taxon>Pseudomonadati</taxon>
        <taxon>Pseudomonadota</taxon>
        <taxon>Betaproteobacteria</taxon>
        <taxon>Burkholderiales</taxon>
        <taxon>Burkholderiaceae</taxon>
        <taxon>Cupriavidus</taxon>
    </lineage>
</organism>
<dbReference type="Pfam" id="PF02492">
    <property type="entry name" value="cobW"/>
    <property type="match status" value="2"/>
</dbReference>
<keyword evidence="1" id="KW-0547">Nucleotide-binding</keyword>
<evidence type="ECO:0000256" key="6">
    <source>
        <dbReference type="ARBA" id="ARBA00049117"/>
    </source>
</evidence>
<dbReference type="SUPFAM" id="SSF52540">
    <property type="entry name" value="P-loop containing nucleoside triphosphate hydrolases"/>
    <property type="match status" value="1"/>
</dbReference>
<evidence type="ECO:0000256" key="3">
    <source>
        <dbReference type="ARBA" id="ARBA00023186"/>
    </source>
</evidence>
<dbReference type="CDD" id="cd03112">
    <property type="entry name" value="CobW-like"/>
    <property type="match status" value="1"/>
</dbReference>
<evidence type="ECO:0000259" key="8">
    <source>
        <dbReference type="SMART" id="SM00833"/>
    </source>
</evidence>
<evidence type="ECO:0000256" key="5">
    <source>
        <dbReference type="ARBA" id="ARBA00045658"/>
    </source>
</evidence>
<comment type="similarity">
    <text evidence="4">Belongs to the SIMIBI class G3E GTPase family. ZNG1 subfamily.</text>
</comment>
<dbReference type="AlphaFoldDB" id="A0A916ISL7"/>
<feature type="region of interest" description="Disordered" evidence="7">
    <location>
        <begin position="365"/>
        <end position="384"/>
    </location>
</feature>
<dbReference type="InterPro" id="IPR003495">
    <property type="entry name" value="CobW/HypB/UreG_nucleotide-bd"/>
</dbReference>
<dbReference type="PANTHER" id="PTHR43603">
    <property type="entry name" value="COBW DOMAIN-CONTAINING PROTEIN DDB_G0274527"/>
    <property type="match status" value="1"/>
</dbReference>
<sequence>MVNRLPVTVLSGFTGAGKSTLLQHLLAASADRRVGVAGNLPEAIGLAGSGSFDHLLLEAEGTEDPMAIAEAVLFEDEHGAGTALRLDTLVTVVDASTFLRDVNDAEFLRDRVQPHADDSDEDDRTVVDVLIAQVEFADVIVLNKADLVGADALARLEAVLRAFNPRAEVIPASFGKVPAANVLDTRRFDFEETAGAPGWLALQRGEPLPGFHGVSGFVYRRRRPFHPGRFADLIHTEWMREHGNVLRSKGLFWLASRMGIAGDWAQAGGVCRPAAAGAWWAALDPSEWPTDAADRAALDADMLDDGQPAPYGDRRQELALVGVDLDRAALEACLDACLLTDAEMAAGPDAWAMYADPFPAWEDAFDDEGHDHDHGHHHGHDHAHGDCDCGHPHDH</sequence>
<dbReference type="InterPro" id="IPR011629">
    <property type="entry name" value="CobW-like_C"/>
</dbReference>
<comment type="caution">
    <text evidence="9">The sequence shown here is derived from an EMBL/GenBank/DDBJ whole genome shotgun (WGS) entry which is preliminary data.</text>
</comment>
<accession>A0A916ISL7</accession>
<evidence type="ECO:0000256" key="7">
    <source>
        <dbReference type="SAM" id="MobiDB-lite"/>
    </source>
</evidence>
<dbReference type="InterPro" id="IPR051927">
    <property type="entry name" value="Zn_Chap_cDPG_Synth"/>
</dbReference>
<dbReference type="InterPro" id="IPR027417">
    <property type="entry name" value="P-loop_NTPase"/>
</dbReference>
<comment type="catalytic activity">
    <reaction evidence="6">
        <text>GTP + H2O = GDP + phosphate + H(+)</text>
        <dbReference type="Rhea" id="RHEA:19669"/>
        <dbReference type="ChEBI" id="CHEBI:15377"/>
        <dbReference type="ChEBI" id="CHEBI:15378"/>
        <dbReference type="ChEBI" id="CHEBI:37565"/>
        <dbReference type="ChEBI" id="CHEBI:43474"/>
        <dbReference type="ChEBI" id="CHEBI:58189"/>
    </reaction>
    <physiologicalReaction direction="left-to-right" evidence="6">
        <dbReference type="Rhea" id="RHEA:19670"/>
    </physiologicalReaction>
</comment>
<gene>
    <name evidence="9" type="primary">yciC</name>
    <name evidence="9" type="ORF">LMG31506_01925</name>
</gene>
<protein>
    <submittedName>
        <fullName evidence="9">Metal chaperone YciC</fullName>
    </submittedName>
</protein>
<dbReference type="RefSeq" id="WP_211946913.1">
    <property type="nucleotide sequence ID" value="NZ_CAJPUY010000006.1"/>
</dbReference>
<evidence type="ECO:0000256" key="1">
    <source>
        <dbReference type="ARBA" id="ARBA00022741"/>
    </source>
</evidence>
<feature type="domain" description="CobW C-terminal" evidence="8">
    <location>
        <begin position="214"/>
        <end position="338"/>
    </location>
</feature>
<name>A0A916ISL7_9BURK</name>
<dbReference type="PANTHER" id="PTHR43603:SF1">
    <property type="entry name" value="ZINC-REGULATED GTPASE METALLOPROTEIN ACTIVATOR 1"/>
    <property type="match status" value="1"/>
</dbReference>
<keyword evidence="2" id="KW-0378">Hydrolase</keyword>
<dbReference type="InterPro" id="IPR036627">
    <property type="entry name" value="CobW-likC_sf"/>
</dbReference>
<dbReference type="Proteomes" id="UP000672934">
    <property type="component" value="Unassembled WGS sequence"/>
</dbReference>
<evidence type="ECO:0000256" key="4">
    <source>
        <dbReference type="ARBA" id="ARBA00034320"/>
    </source>
</evidence>
<proteinExistence type="inferred from homology"/>
<evidence type="ECO:0000313" key="10">
    <source>
        <dbReference type="Proteomes" id="UP000672934"/>
    </source>
</evidence>
<dbReference type="GO" id="GO:0000166">
    <property type="term" value="F:nucleotide binding"/>
    <property type="evidence" value="ECO:0007669"/>
    <property type="project" value="UniProtKB-KW"/>
</dbReference>
<keyword evidence="10" id="KW-1185">Reference proteome</keyword>
<comment type="function">
    <text evidence="5">Zinc chaperone that directly transfers zinc cofactor to target proteins, thereby activating them. Zinc is transferred from the CXCC motif in the GTPase domain to the zinc binding site in target proteins in a process requiring GTP hydrolysis.</text>
</comment>
<dbReference type="EMBL" id="CAJPUY010000006">
    <property type="protein sequence ID" value="CAG2138249.1"/>
    <property type="molecule type" value="Genomic_DNA"/>
</dbReference>
<dbReference type="GO" id="GO:0016787">
    <property type="term" value="F:hydrolase activity"/>
    <property type="evidence" value="ECO:0007669"/>
    <property type="project" value="UniProtKB-KW"/>
</dbReference>
<dbReference type="Gene3D" id="3.30.1220.10">
    <property type="entry name" value="CobW-like, C-terminal domain"/>
    <property type="match status" value="1"/>
</dbReference>
<dbReference type="Pfam" id="PF07683">
    <property type="entry name" value="CobW_C"/>
    <property type="match status" value="1"/>
</dbReference>